<evidence type="ECO:0000256" key="4">
    <source>
        <dbReference type="ARBA" id="ARBA00022801"/>
    </source>
</evidence>
<dbReference type="NCBIfam" id="TIGR01573">
    <property type="entry name" value="cas2"/>
    <property type="match status" value="1"/>
</dbReference>
<keyword evidence="4" id="KW-0378">Hydrolase</keyword>
<sequence>MLGDFCLRLHALKRENKRCYDNDASNRLSLLRCGRNNPIASFHPFMTKQEWIARIEFLAKTSKNLTGDLLSALGEFMSRAQFSYMHPSFMGDPFGPEILAEIREAQLRREIKERARYLRRKKYVEHQRKGDTIIAKITDDGLASIFEQDICKVEQRLPDGEYVVVAFDIPEDTKLTRQLFRRRLKTFGFEQHQLSVWICQRDVAEEVVRWVQAIGAQRWVSVFRARLMT</sequence>
<dbReference type="AlphaFoldDB" id="A0A0G1Y0D3"/>
<evidence type="ECO:0000259" key="7">
    <source>
        <dbReference type="Pfam" id="PF20803"/>
    </source>
</evidence>
<keyword evidence="2" id="KW-0479">Metal-binding</keyword>
<proteinExistence type="predicted"/>
<gene>
    <name evidence="8" type="ORF">UY82_C0016G0001</name>
</gene>
<evidence type="ECO:0000313" key="9">
    <source>
        <dbReference type="Proteomes" id="UP000033865"/>
    </source>
</evidence>
<dbReference type="SUPFAM" id="SSF143430">
    <property type="entry name" value="TTP0101/SSO1404-like"/>
    <property type="match status" value="1"/>
</dbReference>
<reference evidence="8 9" key="1">
    <citation type="journal article" date="2015" name="Nature">
        <title>rRNA introns, odd ribosomes, and small enigmatic genomes across a large radiation of phyla.</title>
        <authorList>
            <person name="Brown C.T."/>
            <person name="Hug L.A."/>
            <person name="Thomas B.C."/>
            <person name="Sharon I."/>
            <person name="Castelle C.J."/>
            <person name="Singh A."/>
            <person name="Wilkins M.J."/>
            <person name="Williams K.H."/>
            <person name="Banfield J.F."/>
        </authorList>
    </citation>
    <scope>NUCLEOTIDE SEQUENCE [LARGE SCALE GENOMIC DNA]</scope>
</reference>
<comment type="caution">
    <text evidence="8">The sequence shown here is derived from an EMBL/GenBank/DDBJ whole genome shotgun (WGS) entry which is preliminary data.</text>
</comment>
<evidence type="ECO:0000256" key="6">
    <source>
        <dbReference type="ARBA" id="ARBA00023118"/>
    </source>
</evidence>
<keyword evidence="3" id="KW-0255">Endonuclease</keyword>
<dbReference type="EMBL" id="LCRN01000016">
    <property type="protein sequence ID" value="KKW36656.1"/>
    <property type="molecule type" value="Genomic_DNA"/>
</dbReference>
<evidence type="ECO:0000256" key="5">
    <source>
        <dbReference type="ARBA" id="ARBA00022842"/>
    </source>
</evidence>
<protein>
    <recommendedName>
        <fullName evidence="7">Transcriptional repressor PaaX-like central Cas2-like domain-containing protein</fullName>
    </recommendedName>
</protein>
<dbReference type="InterPro" id="IPR021127">
    <property type="entry name" value="CRISPR_associated_Cas2"/>
</dbReference>
<evidence type="ECO:0000256" key="1">
    <source>
        <dbReference type="ARBA" id="ARBA00022722"/>
    </source>
</evidence>
<dbReference type="InterPro" id="IPR048846">
    <property type="entry name" value="PaaX-like_central"/>
</dbReference>
<dbReference type="Gene3D" id="3.30.70.2650">
    <property type="match status" value="1"/>
</dbReference>
<name>A0A0G1Y0D3_9BACT</name>
<keyword evidence="1" id="KW-0540">Nuclease</keyword>
<dbReference type="GO" id="GO:0043571">
    <property type="term" value="P:maintenance of CRISPR repeat elements"/>
    <property type="evidence" value="ECO:0007669"/>
    <property type="project" value="InterPro"/>
</dbReference>
<keyword evidence="6" id="KW-0051">Antiviral defense</keyword>
<keyword evidence="5" id="KW-0460">Magnesium</keyword>
<evidence type="ECO:0000313" key="8">
    <source>
        <dbReference type="EMBL" id="KKW36656.1"/>
    </source>
</evidence>
<feature type="domain" description="Transcriptional repressor PaaX-like central Cas2-like" evidence="7">
    <location>
        <begin position="159"/>
        <end position="226"/>
    </location>
</feature>
<organism evidence="8 9">
    <name type="scientific">Candidatus Uhrbacteria bacterium GW2011_GWC2_53_7</name>
    <dbReference type="NCBI Taxonomy" id="1618986"/>
    <lineage>
        <taxon>Bacteria</taxon>
        <taxon>Candidatus Uhriibacteriota</taxon>
    </lineage>
</organism>
<dbReference type="GO" id="GO:0004521">
    <property type="term" value="F:RNA endonuclease activity"/>
    <property type="evidence" value="ECO:0007669"/>
    <property type="project" value="InterPro"/>
</dbReference>
<evidence type="ECO:0000256" key="2">
    <source>
        <dbReference type="ARBA" id="ARBA00022723"/>
    </source>
</evidence>
<accession>A0A0G1Y0D3</accession>
<evidence type="ECO:0000256" key="3">
    <source>
        <dbReference type="ARBA" id="ARBA00022759"/>
    </source>
</evidence>
<dbReference type="Proteomes" id="UP000033865">
    <property type="component" value="Unassembled WGS sequence"/>
</dbReference>
<dbReference type="Pfam" id="PF20803">
    <property type="entry name" value="PaaX_M"/>
    <property type="match status" value="1"/>
</dbReference>